<reference evidence="2 3" key="1">
    <citation type="submission" date="2020-11" db="EMBL/GenBank/DDBJ databases">
        <authorList>
            <person name="Peeters C."/>
        </authorList>
    </citation>
    <scope>NUCLEOTIDE SEQUENCE [LARGE SCALE GENOMIC DNA]</scope>
    <source>
        <strain evidence="2 3">LMG 7974</strain>
    </source>
</reference>
<dbReference type="EMBL" id="CAJHOF010000001">
    <property type="protein sequence ID" value="CAD7286818.1"/>
    <property type="molecule type" value="Genomic_DNA"/>
</dbReference>
<dbReference type="InterPro" id="IPR046866">
    <property type="entry name" value="FapA_N"/>
</dbReference>
<protein>
    <recommendedName>
        <fullName evidence="1">Flagellar Assembly Protein A N-terminal region domain-containing protein</fullName>
    </recommendedName>
</protein>
<evidence type="ECO:0000259" key="1">
    <source>
        <dbReference type="Pfam" id="PF20250"/>
    </source>
</evidence>
<dbReference type="Proteomes" id="UP000789803">
    <property type="component" value="Unassembled WGS sequence"/>
</dbReference>
<dbReference type="Pfam" id="PF20250">
    <property type="entry name" value="FapA_N"/>
    <property type="match status" value="1"/>
</dbReference>
<proteinExistence type="predicted"/>
<gene>
    <name evidence="2" type="ORF">LMG7974_00099</name>
</gene>
<feature type="domain" description="Flagellar Assembly Protein A N-terminal region" evidence="1">
    <location>
        <begin position="121"/>
        <end position="288"/>
    </location>
</feature>
<evidence type="ECO:0000313" key="2">
    <source>
        <dbReference type="EMBL" id="CAD7286818.1"/>
    </source>
</evidence>
<dbReference type="RefSeq" id="WP_229931926.1">
    <property type="nucleotide sequence ID" value="NZ_CAJHOF010000001.1"/>
</dbReference>
<evidence type="ECO:0000313" key="3">
    <source>
        <dbReference type="Proteomes" id="UP000789803"/>
    </source>
</evidence>
<name>A0ABN7K2N9_9BACT</name>
<accession>A0ABN7K2N9</accession>
<comment type="caution">
    <text evidence="2">The sequence shown here is derived from an EMBL/GenBank/DDBJ whole genome shotgun (WGS) entry which is preliminary data.</text>
</comment>
<keyword evidence="3" id="KW-1185">Reference proteome</keyword>
<organism evidence="2 3">
    <name type="scientific">Campylobacter majalis</name>
    <dbReference type="NCBI Taxonomy" id="2790656"/>
    <lineage>
        <taxon>Bacteria</taxon>
        <taxon>Pseudomonadati</taxon>
        <taxon>Campylobacterota</taxon>
        <taxon>Epsilonproteobacteria</taxon>
        <taxon>Campylobacterales</taxon>
        <taxon>Campylobacteraceae</taxon>
        <taxon>Campylobacter</taxon>
    </lineage>
</organism>
<sequence length="634" mass="71732">MSEIVYFTPIHADTKTPHQDIKELSKSSGVSAEFIDFRLIDFTTSYTNEKNPNPIELSKDKLKIFDDREFYLDPTLNIEQTYHVEYYDTRRVPKPVLPRINIGANNSLTKVVATISASRDATYETGYDNLLYEYIAKQLIRVGILIGIRDYDLRQTLTRVSSVLRIKEMIDTDYTFNVTIGVDPRPAVDSELIYRYKNKINNIDKNDKIDHAARGYVLGVVVDEIIIEYIKPKAGGNGRNVRGEFLKTQDPKEEALKEINISENIQRLEDDKTIKFIAKKAGFVSEEKGVFDIKDELEVTEVSFRQTGSIKTEMNSNVSIVIKEDDIFKDAIGSGVVVEAKEVSVKGSVAANAKVVAERVKIGGQTHAKANIKAKDAEIAVHIGYVEADEVRIDRLEGGTVVAKNVVIKSVVGGSITADKITIETLGSNCTIKALELIDVKFLRGMNNKFIIDASMMQDKGYDVEGHVKRMNEIEDKMQKMPKILEKHKHVIDSNKDSVYAIKAKIEELSKSNVIPPVTFMKKLKEYQQLVGEYNALLREYNSIKFELNDLKTELDIMQNGILSAKVVNRSNWLELNEVKFILVDPPTEVSYLTKQNEMARVMKLAKINDDGEIKYEIRKSNDLNLLPKLKEDS</sequence>